<gene>
    <name evidence="1" type="ORF">ALQ33_101987</name>
</gene>
<dbReference type="AlphaFoldDB" id="A0A3M3ZA59"/>
<comment type="caution">
    <text evidence="1">The sequence shown here is derived from an EMBL/GenBank/DDBJ whole genome shotgun (WGS) entry which is preliminary data.</text>
</comment>
<reference evidence="1 2" key="1">
    <citation type="submission" date="2018-08" db="EMBL/GenBank/DDBJ databases">
        <title>Recombination of ecologically and evolutionarily significant loci maintains genetic cohesion in the Pseudomonas syringae species complex.</title>
        <authorList>
            <person name="Dillon M."/>
            <person name="Thakur S."/>
            <person name="Almeida R.N.D."/>
            <person name="Weir B.S."/>
            <person name="Guttman D.S."/>
        </authorList>
    </citation>
    <scope>NUCLEOTIDE SEQUENCE [LARGE SCALE GENOMIC DNA]</scope>
    <source>
        <strain evidence="1 2">ICMP 8902</strain>
    </source>
</reference>
<name>A0A3M3ZA59_9PSED</name>
<organism evidence="1 2">
    <name type="scientific">Pseudomonas syringae pv. philadelphi</name>
    <dbReference type="NCBI Taxonomy" id="251706"/>
    <lineage>
        <taxon>Bacteria</taxon>
        <taxon>Pseudomonadati</taxon>
        <taxon>Pseudomonadota</taxon>
        <taxon>Gammaproteobacteria</taxon>
        <taxon>Pseudomonadales</taxon>
        <taxon>Pseudomonadaceae</taxon>
        <taxon>Pseudomonas</taxon>
    </lineage>
</organism>
<evidence type="ECO:0000313" key="1">
    <source>
        <dbReference type="EMBL" id="RMO90875.1"/>
    </source>
</evidence>
<accession>A0A3M3ZA59</accession>
<evidence type="ECO:0000313" key="2">
    <source>
        <dbReference type="Proteomes" id="UP000279372"/>
    </source>
</evidence>
<dbReference type="EMBL" id="RBQB01000141">
    <property type="protein sequence ID" value="RMO90875.1"/>
    <property type="molecule type" value="Genomic_DNA"/>
</dbReference>
<proteinExistence type="predicted"/>
<dbReference type="Proteomes" id="UP000279372">
    <property type="component" value="Unassembled WGS sequence"/>
</dbReference>
<protein>
    <submittedName>
        <fullName evidence="1">Uncharacterized protein</fullName>
    </submittedName>
</protein>
<sequence>MSASTVGNALLNFAKVSRRQRLHAPKYFVCNYWSNNDEKYSAFGSIVGIRCQSGSRLFGDYDKDANNHQWTKP</sequence>